<dbReference type="GeneTree" id="ENSGT00940000154360"/>
<protein>
    <submittedName>
        <fullName evidence="4">Leucine rich repeat containing 3C</fullName>
    </submittedName>
</protein>
<evidence type="ECO:0000256" key="1">
    <source>
        <dbReference type="ARBA" id="ARBA00022614"/>
    </source>
</evidence>
<dbReference type="SMART" id="SM00369">
    <property type="entry name" value="LRR_TYP"/>
    <property type="match status" value="2"/>
</dbReference>
<keyword evidence="1" id="KW-0433">Leucine-rich repeat</keyword>
<keyword evidence="5" id="KW-1185">Reference proteome</keyword>
<dbReference type="InParanoid" id="A0A4W6D2N2"/>
<dbReference type="InterPro" id="IPR003591">
    <property type="entry name" value="Leu-rich_rpt_typical-subtyp"/>
</dbReference>
<reference evidence="4" key="2">
    <citation type="submission" date="2025-08" db="UniProtKB">
        <authorList>
            <consortium name="Ensembl"/>
        </authorList>
    </citation>
    <scope>IDENTIFICATION</scope>
</reference>
<dbReference type="AlphaFoldDB" id="A0A4W6D2N2"/>
<gene>
    <name evidence="4" type="primary">LRRC3C</name>
</gene>
<keyword evidence="2" id="KW-0677">Repeat</keyword>
<dbReference type="Ensembl" id="ENSLCAT00010019503.1">
    <property type="protein sequence ID" value="ENSLCAP00010019094.1"/>
    <property type="gene ID" value="ENSLCAG00010009023.1"/>
</dbReference>
<sequence>MSLTVKPPPPSSSVVDLSPRRMLLLLLLVLPPPNLMMTSSPFTVALWRHGNRFSANNICQYLEKPDGGLTVRCSGLRLTQVPVGLSNLTIRLFLDKNLLSFLPTDSFSDLLLLNELDLSHNQVLKHLVSIWTGNCGSFRFQLQFPVSSQLSSLEAGCFRGLESSLRFLDLSSNWLSALDPAALGGLRAAANLTHNPWHCDCRMQLSMPQLDLDPSSLNEVVCQTSDLPNLGAVGMPLVLLVEDWDLCLSVRRTTDVVMLVTMFLWFSMVISYLVCYIRQNQEDARRHMEYLKSLQSHQV</sequence>
<accession>A0A4W6D2N2</accession>
<evidence type="ECO:0000256" key="2">
    <source>
        <dbReference type="ARBA" id="ARBA00022737"/>
    </source>
</evidence>
<dbReference type="PANTHER" id="PTHR24369:SF211">
    <property type="entry name" value="LEUCINE-RICH REPEAT-CONTAINING PROTEIN 15-LIKE"/>
    <property type="match status" value="1"/>
</dbReference>
<keyword evidence="3" id="KW-0812">Transmembrane</keyword>
<reference evidence="5" key="1">
    <citation type="submission" date="2015-09" db="EMBL/GenBank/DDBJ databases">
        <authorList>
            <person name="Sai Rama Sridatta P."/>
        </authorList>
    </citation>
    <scope>NUCLEOTIDE SEQUENCE [LARGE SCALE GENOMIC DNA]</scope>
</reference>
<dbReference type="Gene3D" id="3.80.10.10">
    <property type="entry name" value="Ribonuclease Inhibitor"/>
    <property type="match status" value="1"/>
</dbReference>
<organism evidence="4 5">
    <name type="scientific">Lates calcarifer</name>
    <name type="common">Barramundi</name>
    <name type="synonym">Holocentrus calcarifer</name>
    <dbReference type="NCBI Taxonomy" id="8187"/>
    <lineage>
        <taxon>Eukaryota</taxon>
        <taxon>Metazoa</taxon>
        <taxon>Chordata</taxon>
        <taxon>Craniata</taxon>
        <taxon>Vertebrata</taxon>
        <taxon>Euteleostomi</taxon>
        <taxon>Actinopterygii</taxon>
        <taxon>Neopterygii</taxon>
        <taxon>Teleostei</taxon>
        <taxon>Neoteleostei</taxon>
        <taxon>Acanthomorphata</taxon>
        <taxon>Carangaria</taxon>
        <taxon>Carangaria incertae sedis</taxon>
        <taxon>Centropomidae</taxon>
        <taxon>Lates</taxon>
    </lineage>
</organism>
<dbReference type="SUPFAM" id="SSF52058">
    <property type="entry name" value="L domain-like"/>
    <property type="match status" value="1"/>
</dbReference>
<feature type="transmembrane region" description="Helical" evidence="3">
    <location>
        <begin position="256"/>
        <end position="277"/>
    </location>
</feature>
<evidence type="ECO:0000256" key="3">
    <source>
        <dbReference type="SAM" id="Phobius"/>
    </source>
</evidence>
<reference evidence="4" key="3">
    <citation type="submission" date="2025-09" db="UniProtKB">
        <authorList>
            <consortium name="Ensembl"/>
        </authorList>
    </citation>
    <scope>IDENTIFICATION</scope>
</reference>
<proteinExistence type="predicted"/>
<dbReference type="PANTHER" id="PTHR24369">
    <property type="entry name" value="ANTIGEN BSP, PUTATIVE-RELATED"/>
    <property type="match status" value="1"/>
</dbReference>
<name>A0A4W6D2N2_LATCA</name>
<evidence type="ECO:0000313" key="5">
    <source>
        <dbReference type="Proteomes" id="UP000314980"/>
    </source>
</evidence>
<keyword evidence="3" id="KW-0472">Membrane</keyword>
<keyword evidence="3" id="KW-1133">Transmembrane helix</keyword>
<dbReference type="InterPro" id="IPR050541">
    <property type="entry name" value="LRR_TM_domain-containing"/>
</dbReference>
<dbReference type="Proteomes" id="UP000314980">
    <property type="component" value="Unassembled WGS sequence"/>
</dbReference>
<dbReference type="InterPro" id="IPR032675">
    <property type="entry name" value="LRR_dom_sf"/>
</dbReference>
<dbReference type="STRING" id="8187.ENSLCAP00010019094"/>
<dbReference type="GO" id="GO:0005886">
    <property type="term" value="C:plasma membrane"/>
    <property type="evidence" value="ECO:0007669"/>
    <property type="project" value="TreeGrafter"/>
</dbReference>
<evidence type="ECO:0000313" key="4">
    <source>
        <dbReference type="Ensembl" id="ENSLCAP00010019094.1"/>
    </source>
</evidence>